<dbReference type="EMBL" id="NBNE01000354">
    <property type="protein sequence ID" value="OWZ20164.1"/>
    <property type="molecule type" value="Genomic_DNA"/>
</dbReference>
<feature type="binding site" evidence="9">
    <location>
        <position position="171"/>
    </location>
    <ligand>
        <name>Zn(2+)</name>
        <dbReference type="ChEBI" id="CHEBI:29105"/>
        <note>catalytic</note>
    </ligand>
</feature>
<evidence type="ECO:0000256" key="12">
    <source>
        <dbReference type="SAM" id="Phobius"/>
    </source>
</evidence>
<dbReference type="SUPFAM" id="SSF55486">
    <property type="entry name" value="Metalloproteases ('zincins'), catalytic domain"/>
    <property type="match status" value="1"/>
</dbReference>
<dbReference type="Proteomes" id="UP000198211">
    <property type="component" value="Unassembled WGS sequence"/>
</dbReference>
<dbReference type="PROSITE" id="PS00022">
    <property type="entry name" value="EGF_1"/>
    <property type="match status" value="3"/>
</dbReference>
<keyword evidence="12" id="KW-1133">Transmembrane helix</keyword>
<name>A0A225WRA2_9STRA</name>
<feature type="region of interest" description="Disordered" evidence="11">
    <location>
        <begin position="1221"/>
        <end position="1244"/>
    </location>
</feature>
<feature type="domain" description="EGF-like" evidence="13">
    <location>
        <begin position="469"/>
        <end position="503"/>
    </location>
</feature>
<keyword evidence="5 9" id="KW-0862">Zinc</keyword>
<dbReference type="Gene3D" id="3.90.132.10">
    <property type="entry name" value="Leishmanolysin , domain 2"/>
    <property type="match status" value="1"/>
</dbReference>
<dbReference type="AlphaFoldDB" id="A0A225WRA2"/>
<evidence type="ECO:0000313" key="14">
    <source>
        <dbReference type="EMBL" id="OWZ20164.1"/>
    </source>
</evidence>
<comment type="caution">
    <text evidence="14">The sequence shown here is derived from an EMBL/GenBank/DDBJ whole genome shotgun (WGS) entry which is preliminary data.</text>
</comment>
<dbReference type="Pfam" id="PF01457">
    <property type="entry name" value="Peptidase_M8"/>
    <property type="match status" value="1"/>
</dbReference>
<keyword evidence="15" id="KW-1185">Reference proteome</keyword>
<comment type="caution">
    <text evidence="10">Lacks conserved residue(s) required for the propagation of feature annotation.</text>
</comment>
<keyword evidence="12" id="KW-0812">Transmembrane</keyword>
<evidence type="ECO:0000256" key="4">
    <source>
        <dbReference type="ARBA" id="ARBA00022801"/>
    </source>
</evidence>
<feature type="disulfide bond" evidence="10">
    <location>
        <begin position="493"/>
        <end position="502"/>
    </location>
</feature>
<dbReference type="GO" id="GO:0006508">
    <property type="term" value="P:proteolysis"/>
    <property type="evidence" value="ECO:0007669"/>
    <property type="project" value="UniProtKB-KW"/>
</dbReference>
<dbReference type="OrthoDB" id="527990at2759"/>
<dbReference type="FunFam" id="3.90.132.10:FF:000001">
    <property type="entry name" value="leishmanolysin-like peptidase isoform X2"/>
    <property type="match status" value="1"/>
</dbReference>
<organism evidence="14 15">
    <name type="scientific">Phytophthora megakarya</name>
    <dbReference type="NCBI Taxonomy" id="4795"/>
    <lineage>
        <taxon>Eukaryota</taxon>
        <taxon>Sar</taxon>
        <taxon>Stramenopiles</taxon>
        <taxon>Oomycota</taxon>
        <taxon>Peronosporomycetes</taxon>
        <taxon>Peronosporales</taxon>
        <taxon>Peronosporaceae</taxon>
        <taxon>Phytophthora</taxon>
    </lineage>
</organism>
<dbReference type="GO" id="GO:0004222">
    <property type="term" value="F:metalloendopeptidase activity"/>
    <property type="evidence" value="ECO:0007669"/>
    <property type="project" value="InterPro"/>
</dbReference>
<dbReference type="Gene3D" id="2.10.55.10">
    <property type="entry name" value="Leishmanolysin domain 3"/>
    <property type="match status" value="1"/>
</dbReference>
<comment type="cofactor">
    <cofactor evidence="9">
        <name>Zn(2+)</name>
        <dbReference type="ChEBI" id="CHEBI:29105"/>
    </cofactor>
    <text evidence="9">Binds 1 zinc ion per subunit.</text>
</comment>
<dbReference type="Gene3D" id="2.10.25.10">
    <property type="entry name" value="Laminin"/>
    <property type="match status" value="3"/>
</dbReference>
<dbReference type="GO" id="GO:0005737">
    <property type="term" value="C:cytoplasm"/>
    <property type="evidence" value="ECO:0007669"/>
    <property type="project" value="TreeGrafter"/>
</dbReference>
<dbReference type="PANTHER" id="PTHR10942:SF0">
    <property type="entry name" value="LEISHMANOLYSIN-LIKE PEPTIDASE"/>
    <property type="match status" value="1"/>
</dbReference>
<protein>
    <submittedName>
        <fullName evidence="14">Leishmanolysin-like peptidase</fullName>
    </submittedName>
</protein>
<dbReference type="STRING" id="4795.A0A225WRA2"/>
<dbReference type="GO" id="GO:0007155">
    <property type="term" value="P:cell adhesion"/>
    <property type="evidence" value="ECO:0007669"/>
    <property type="project" value="InterPro"/>
</dbReference>
<evidence type="ECO:0000256" key="7">
    <source>
        <dbReference type="ARBA" id="ARBA00023157"/>
    </source>
</evidence>
<dbReference type="GO" id="GO:0046872">
    <property type="term" value="F:metal ion binding"/>
    <property type="evidence" value="ECO:0007669"/>
    <property type="project" value="UniProtKB-KW"/>
</dbReference>
<accession>A0A225WRA2</accession>
<keyword evidence="4" id="KW-0378">Hydrolase</keyword>
<keyword evidence="2" id="KW-0645">Protease</keyword>
<evidence type="ECO:0000256" key="11">
    <source>
        <dbReference type="SAM" id="MobiDB-lite"/>
    </source>
</evidence>
<dbReference type="PROSITE" id="PS01186">
    <property type="entry name" value="EGF_2"/>
    <property type="match status" value="3"/>
</dbReference>
<evidence type="ECO:0000256" key="1">
    <source>
        <dbReference type="ARBA" id="ARBA00005860"/>
    </source>
</evidence>
<evidence type="ECO:0000256" key="10">
    <source>
        <dbReference type="PROSITE-ProRule" id="PRU00076"/>
    </source>
</evidence>
<evidence type="ECO:0000256" key="9">
    <source>
        <dbReference type="PIRSR" id="PIRSR601577-2"/>
    </source>
</evidence>
<feature type="domain" description="EGF-like" evidence="13">
    <location>
        <begin position="679"/>
        <end position="714"/>
    </location>
</feature>
<comment type="similarity">
    <text evidence="1">Belongs to the peptidase M8 family.</text>
</comment>
<sequence length="1262" mass="134742">MSCSNSSDWACCSNSMPAFYRTNGVANADYLLHVTARPTSGAVIAWALPCNLDQFGRPISGQANFSPSRLNPSAPGDSRTEQVGTALHEMTHALVFSQRLFVNFRQPRNGVLWGYGNVVTQTKGTGGIFVSKIITPQVVEQTKQHFNCFDWADAGLELENGDKGSSSFSSHWEKRVVMNEYMSAISSYDPVYSALTLALFADSGWYEVSFSQAQPLPWGYHEGCGMAKSRCSQWSDRYICSESAQNSCTADFNVKGYCNVASYSSSIPAGFQYFKDPSVGGRDTYADYCPFYRGFNNGDCRGIGRTATLIDSNNRMEEVGLSSKCFQSSLSRYSSDTADLRPACYKVLKCSSTSLTLSIGGVEVQCPVEGGELKVNGFKGKIICPPSTQLCQLLEDKCSGNGVLLASGICQCFPGHVGDDCSGIECPSSADGAECGGSSHGVCDTKTGICTCTNGYTGVSCTDLVCPVNTDSKNTSQCSGNGVCNVDSGSCSCRNGYSGDACECVPGCTTSSCGVNGKCSCESGACTCSSGFSGLDCSETHEPSMTMLTSSEVSVTVSSKVYKFFKFAVDSSSYDVTFIVDYPSGNPNTYDVDLYGSFDEKYPTALTSSSIRFESTNDAGVNDEINLCGSLGVFPRGISSSTRRCTKATQAYTQAAPGYFYLSLLGFSAGNSVVNFRVETDKCRDVTCSGHGTCGRNLPGICTCDRYWSGEDCSVPQCGPDCEDLGICSDATAWTGNVSIPVSNTTAATVSIGINALSNTSECYGNGVCKVTGNDGPVCVCDEAFAFENPTTSARALCQVLIPSIAYVEHFTGPFRIEAGLLDLQVKRGKWALYTLTVKDEWGVLVANLDQITSDGDPMLFIRRETLPKTFLSSSSSSSSVQFSDVSGWSTAATSRKIVLSRSTSTLSSGLYYIGVYNSVYARGSLGYRLTVTTADDCQTLTLVEAFNSVAKETNLTVSANGSTTSDDDSLSVCLNGGVCTPTCQCVTGWSGISCNSPTGFELTKLWNTMDNVTLLCSTCNDSFTLGRGQVMMFRVPEPLRGGVGLRLTLLPTENATNGVVPTVYVSGVLPRSLYDFTYISLASNDTNSQVVEISNSSFSGDFWVVVYTDYPAISTTAQFTVASTTSARRKLIDSVADISFQLMAEQYEWLDTESESTLLTDQSFAHAIFSWVFSSSAGIAVFAFAVVLLVIAVCFCTFRVARAPENQDKVLAHLYPPQNGGSNSVSRITGDLHTPGSGQRGASGAVVMDIHDHIASEKDNK</sequence>
<dbReference type="PRINTS" id="PR00011">
    <property type="entry name" value="EGFLAMININ"/>
</dbReference>
<feature type="binding site" evidence="9">
    <location>
        <position position="88"/>
    </location>
    <ligand>
        <name>Zn(2+)</name>
        <dbReference type="ChEBI" id="CHEBI:29105"/>
        <note>catalytic</note>
    </ligand>
</feature>
<reference evidence="15" key="1">
    <citation type="submission" date="2017-03" db="EMBL/GenBank/DDBJ databases">
        <title>Phytopthora megakarya and P. palmivora, two closely related causual agents of cacao black pod achieved similar genome size and gene model numbers by different mechanisms.</title>
        <authorList>
            <person name="Ali S."/>
            <person name="Shao J."/>
            <person name="Larry D.J."/>
            <person name="Kronmiller B."/>
            <person name="Shen D."/>
            <person name="Strem M.D."/>
            <person name="Melnick R.L."/>
            <person name="Guiltinan M.J."/>
            <person name="Tyler B.M."/>
            <person name="Meinhardt L.W."/>
            <person name="Bailey B.A."/>
        </authorList>
    </citation>
    <scope>NUCLEOTIDE SEQUENCE [LARGE SCALE GENOMIC DNA]</scope>
    <source>
        <strain evidence="15">zdho120</strain>
    </source>
</reference>
<dbReference type="InterPro" id="IPR000742">
    <property type="entry name" value="EGF"/>
</dbReference>
<feature type="active site" evidence="8">
    <location>
        <position position="89"/>
    </location>
</feature>
<evidence type="ECO:0000256" key="8">
    <source>
        <dbReference type="PIRSR" id="PIRSR601577-1"/>
    </source>
</evidence>
<dbReference type="GO" id="GO:0016020">
    <property type="term" value="C:membrane"/>
    <property type="evidence" value="ECO:0007669"/>
    <property type="project" value="InterPro"/>
</dbReference>
<evidence type="ECO:0000256" key="6">
    <source>
        <dbReference type="ARBA" id="ARBA00023049"/>
    </source>
</evidence>
<dbReference type="PROSITE" id="PS50026">
    <property type="entry name" value="EGF_3"/>
    <property type="match status" value="2"/>
</dbReference>
<dbReference type="InterPro" id="IPR001577">
    <property type="entry name" value="Peptidase_M8"/>
</dbReference>
<dbReference type="Pfam" id="PF07974">
    <property type="entry name" value="EGF_2"/>
    <property type="match status" value="1"/>
</dbReference>
<feature type="binding site" evidence="9">
    <location>
        <position position="92"/>
    </location>
    <ligand>
        <name>Zn(2+)</name>
        <dbReference type="ChEBI" id="CHEBI:29105"/>
        <note>catalytic</note>
    </ligand>
</feature>
<dbReference type="Gene3D" id="3.10.170.20">
    <property type="match status" value="1"/>
</dbReference>
<evidence type="ECO:0000313" key="15">
    <source>
        <dbReference type="Proteomes" id="UP000198211"/>
    </source>
</evidence>
<gene>
    <name evidence="14" type="ORF">PHMEG_0005467</name>
</gene>
<feature type="disulfide bond" evidence="10">
    <location>
        <begin position="704"/>
        <end position="713"/>
    </location>
</feature>
<dbReference type="InterPro" id="IPR013111">
    <property type="entry name" value="EGF_extracell"/>
</dbReference>
<dbReference type="PANTHER" id="PTHR10942">
    <property type="entry name" value="LEISHMANOLYSIN-LIKE PEPTIDASE"/>
    <property type="match status" value="1"/>
</dbReference>
<evidence type="ECO:0000256" key="5">
    <source>
        <dbReference type="ARBA" id="ARBA00022833"/>
    </source>
</evidence>
<proteinExistence type="inferred from homology"/>
<keyword evidence="7 10" id="KW-1015">Disulfide bond</keyword>
<keyword evidence="3 9" id="KW-0479">Metal-binding</keyword>
<keyword evidence="12" id="KW-0472">Membrane</keyword>
<keyword evidence="10" id="KW-0245">EGF-like domain</keyword>
<feature type="transmembrane region" description="Helical" evidence="12">
    <location>
        <begin position="1169"/>
        <end position="1202"/>
    </location>
</feature>
<evidence type="ECO:0000259" key="13">
    <source>
        <dbReference type="PROSITE" id="PS50026"/>
    </source>
</evidence>
<dbReference type="SMART" id="SM00181">
    <property type="entry name" value="EGF"/>
    <property type="match status" value="7"/>
</dbReference>
<evidence type="ECO:0000256" key="3">
    <source>
        <dbReference type="ARBA" id="ARBA00022723"/>
    </source>
</evidence>
<keyword evidence="6 9" id="KW-0482">Metalloprotease</keyword>
<evidence type="ECO:0000256" key="2">
    <source>
        <dbReference type="ARBA" id="ARBA00022670"/>
    </source>
</evidence>